<accession>A0A8I5R2H9</accession>
<reference evidence="1 2" key="1">
    <citation type="submission" date="2012-03" db="EMBL/GenBank/DDBJ databases">
        <title>Whole Genome Assembly of Papio anubis.</title>
        <authorList>
            <person name="Liu Y.L."/>
            <person name="Abraham K.A."/>
            <person name="Akbar H.A."/>
            <person name="Ali S.A."/>
            <person name="Anosike U.A."/>
            <person name="Aqrawi P.A."/>
            <person name="Arias F.A."/>
            <person name="Attaway T.A."/>
            <person name="Awwad R.A."/>
            <person name="Babu C.B."/>
            <person name="Bandaranaike D.B."/>
            <person name="Battles P.B."/>
            <person name="Bell A.B."/>
            <person name="Beltran B.B."/>
            <person name="Berhane-Mersha D.B."/>
            <person name="Bess C.B."/>
            <person name="Bickham C.B."/>
            <person name="Bolden T.B."/>
            <person name="Carter K.C."/>
            <person name="Chau D.C."/>
            <person name="Chavez A.C."/>
            <person name="Clerc-Blankenburg K.C."/>
            <person name="Coyle M.C."/>
            <person name="Dao M.D."/>
            <person name="Davila M.L.D."/>
            <person name="Davy-Carroll L.D."/>
            <person name="Denson S.D."/>
            <person name="Dinh H.D."/>
            <person name="Fernandez S.F."/>
            <person name="Fernando P.F."/>
            <person name="Forbes L.F."/>
            <person name="Francis C.F."/>
            <person name="Francisco L.F."/>
            <person name="Fu Q.F."/>
            <person name="Garcia-Iii R.G."/>
            <person name="Garrett T.G."/>
            <person name="Gross S.G."/>
            <person name="Gubbala S.G."/>
            <person name="Hirani K.H."/>
            <person name="Hogues M.H."/>
            <person name="Hollins B.H."/>
            <person name="Jackson L.J."/>
            <person name="Javaid M.J."/>
            <person name="Jhangiani S.J."/>
            <person name="Johnson A.J."/>
            <person name="Johnson B.J."/>
            <person name="Jones J.J."/>
            <person name="Joshi V.J."/>
            <person name="Kalu J.K."/>
            <person name="Khan N.K."/>
            <person name="Korchina V.K."/>
            <person name="Kovar C.K."/>
            <person name="Lago L.L."/>
            <person name="Lara F.L."/>
            <person name="Le T.-K.L."/>
            <person name="Lee S.L."/>
            <person name="Legall-Iii F.L."/>
            <person name="Lemon S.L."/>
            <person name="Liu J.L."/>
            <person name="Liu Y.-S.L."/>
            <person name="Liyanage D.L."/>
            <person name="Lopez J.L."/>
            <person name="Lorensuhewa L.L."/>
            <person name="Mata R.M."/>
            <person name="Mathew T.M."/>
            <person name="Mercado C.M."/>
            <person name="Mercado I.M."/>
            <person name="Morales K.M."/>
            <person name="Morgan M.M."/>
            <person name="Munidasa M.M."/>
            <person name="Ngo D.N."/>
            <person name="Nguyen L.N."/>
            <person name="Nguyen T.N."/>
            <person name="Nguyen N.N."/>
            <person name="Obregon M.O."/>
            <person name="Okwuonu G.O."/>
            <person name="Ongeri F.O."/>
            <person name="Onwere C.O."/>
            <person name="Osifeso I.O."/>
            <person name="Parra A.P."/>
            <person name="Patil S.P."/>
            <person name="Perez A.P."/>
            <person name="Perez Y.P."/>
            <person name="Pham C.P."/>
            <person name="Pu L.-L.P."/>
            <person name="Puazo M.P."/>
            <person name="Quiroz J.Q."/>
            <person name="Rouhana J.R."/>
            <person name="Ruiz M.R."/>
            <person name="Ruiz S.-J.R."/>
            <person name="Saada N.S."/>
            <person name="Santibanez J.S."/>
            <person name="Scheel M.S."/>
            <person name="Schneider B.S."/>
            <person name="Simmons D.S."/>
            <person name="Sisson I.S."/>
            <person name="Tang L.-Y.T."/>
            <person name="Thornton R.T."/>
            <person name="Tisius J.T."/>
            <person name="Toledanes G.T."/>
            <person name="Trejos Z.T."/>
            <person name="Usmani K.U."/>
            <person name="Varghese R.V."/>
            <person name="Vattathil S.V."/>
            <person name="Vee V.V."/>
            <person name="Walker D.W."/>
            <person name="Weissenberger G.W."/>
            <person name="White C.W."/>
            <person name="Williams A.W."/>
            <person name="Woodworth J.W."/>
            <person name="Wright R.W."/>
            <person name="Zhu Y.Z."/>
            <person name="Han Y.H."/>
            <person name="Newsham I.N."/>
            <person name="Nazareth L.N."/>
            <person name="Worley K.W."/>
            <person name="Muzny D.M."/>
            <person name="Rogers J.R."/>
            <person name="Gibbs R.G."/>
        </authorList>
    </citation>
    <scope>NUCLEOTIDE SEQUENCE [LARGE SCALE GENOMIC DNA]</scope>
</reference>
<dbReference type="PANTHER" id="PTHR12138">
    <property type="entry name" value="PRIMATE-EXPANDED PROTEIN FAMILY"/>
    <property type="match status" value="1"/>
</dbReference>
<reference evidence="1" key="3">
    <citation type="submission" date="2025-09" db="UniProtKB">
        <authorList>
            <consortium name="Ensembl"/>
        </authorList>
    </citation>
    <scope>IDENTIFICATION</scope>
</reference>
<sequence>MFLRQGLALLPRLECSGVICAHCSLRLPGSSNPPALASQIAGTTGAHHHAQLIFFFFFLYRWSFTMLTSILNSWAQAICPHWPPKVQRSKAKGRFNVPEYQCWCC</sequence>
<name>A0A8I5R2H9_PAPAN</name>
<proteinExistence type="predicted"/>
<protein>
    <submittedName>
        <fullName evidence="1">Uncharacterized protein</fullName>
    </submittedName>
</protein>
<dbReference type="GeneTree" id="ENSGT01120000271815"/>
<reference evidence="1" key="2">
    <citation type="submission" date="2025-08" db="UniProtKB">
        <authorList>
            <consortium name="Ensembl"/>
        </authorList>
    </citation>
    <scope>IDENTIFICATION</scope>
</reference>
<keyword evidence="2" id="KW-1185">Reference proteome</keyword>
<dbReference type="PRINTS" id="PR02045">
    <property type="entry name" value="F138DOMAIN"/>
</dbReference>
<dbReference type="AlphaFoldDB" id="A0A8I5R2H9"/>
<organism evidence="1 2">
    <name type="scientific">Papio anubis</name>
    <name type="common">Olive baboon</name>
    <dbReference type="NCBI Taxonomy" id="9555"/>
    <lineage>
        <taxon>Eukaryota</taxon>
        <taxon>Metazoa</taxon>
        <taxon>Chordata</taxon>
        <taxon>Craniata</taxon>
        <taxon>Vertebrata</taxon>
        <taxon>Euteleostomi</taxon>
        <taxon>Mammalia</taxon>
        <taxon>Eutheria</taxon>
        <taxon>Euarchontoglires</taxon>
        <taxon>Primates</taxon>
        <taxon>Haplorrhini</taxon>
        <taxon>Catarrhini</taxon>
        <taxon>Cercopithecidae</taxon>
        <taxon>Cercopithecinae</taxon>
        <taxon>Papio</taxon>
    </lineage>
</organism>
<evidence type="ECO:0000313" key="1">
    <source>
        <dbReference type="Ensembl" id="ENSPANP00000059678.1"/>
    </source>
</evidence>
<dbReference type="Proteomes" id="UP000028761">
    <property type="component" value="Chromosome 10"/>
</dbReference>
<dbReference type="Ensembl" id="ENSPANT00000078838.1">
    <property type="protein sequence ID" value="ENSPANP00000059678.1"/>
    <property type="gene ID" value="ENSPANG00000047432.1"/>
</dbReference>
<evidence type="ECO:0000313" key="2">
    <source>
        <dbReference type="Proteomes" id="UP000028761"/>
    </source>
</evidence>
<dbReference type="PANTHER" id="PTHR12138:SF75">
    <property type="entry name" value="SECRETED PROTEIN"/>
    <property type="match status" value="1"/>
</dbReference>